<dbReference type="Gene3D" id="1.10.132.20">
    <property type="entry name" value="Ribosome-recycling factor"/>
    <property type="match status" value="1"/>
</dbReference>
<evidence type="ECO:0000313" key="6">
    <source>
        <dbReference type="Proteomes" id="UP000695562"/>
    </source>
</evidence>
<dbReference type="GO" id="GO:0005739">
    <property type="term" value="C:mitochondrion"/>
    <property type="evidence" value="ECO:0007669"/>
    <property type="project" value="TreeGrafter"/>
</dbReference>
<feature type="domain" description="Ribosome recycling factor" evidence="4">
    <location>
        <begin position="102"/>
        <end position="258"/>
    </location>
</feature>
<name>A0A8J4V0L2_9MYCE</name>
<protein>
    <recommendedName>
        <fullName evidence="4">Ribosome recycling factor domain-containing protein</fullName>
    </recommendedName>
</protein>
<evidence type="ECO:0000256" key="2">
    <source>
        <dbReference type="ARBA" id="ARBA00022917"/>
    </source>
</evidence>
<evidence type="ECO:0000256" key="1">
    <source>
        <dbReference type="ARBA" id="ARBA00005912"/>
    </source>
</evidence>
<dbReference type="PANTHER" id="PTHR20982">
    <property type="entry name" value="RIBOSOME RECYCLING FACTOR"/>
    <property type="match status" value="1"/>
</dbReference>
<keyword evidence="6" id="KW-1185">Reference proteome</keyword>
<feature type="region of interest" description="Disordered" evidence="3">
    <location>
        <begin position="55"/>
        <end position="76"/>
    </location>
</feature>
<evidence type="ECO:0000259" key="4">
    <source>
        <dbReference type="Pfam" id="PF01765"/>
    </source>
</evidence>
<proteinExistence type="inferred from homology"/>
<accession>A0A8J4V0L2</accession>
<evidence type="ECO:0000256" key="3">
    <source>
        <dbReference type="SAM" id="MobiDB-lite"/>
    </source>
</evidence>
<dbReference type="Proteomes" id="UP000695562">
    <property type="component" value="Unassembled WGS sequence"/>
</dbReference>
<sequence length="260" mass="29287">MMMIRCINKLNKINNFVIGNTVKRSYGTSTTLISRRSLTSLCSLGEQSSSALSMTSTLQRAAKKGGKGDKKGAEETPYDKLSAVDLNPMKEQCERTMEFLFREFGNIRFGRAGPELLERINVETPSGPMQLSHISMITIKDPLTLHITLYDTELVKAVEKAIQTSNLEITPIVQGSLIRVSLPKPTQELRAKLVKQVNSIAEEAKVSIRRHRKDGNDLMKRYKLVKDDERTLEKNIQKVTDDYVAKITKSTDSKLKEINQ</sequence>
<dbReference type="EMBL" id="AJWJ01000675">
    <property type="protein sequence ID" value="KAF2069377.1"/>
    <property type="molecule type" value="Genomic_DNA"/>
</dbReference>
<keyword evidence="2" id="KW-0648">Protein biosynthesis</keyword>
<dbReference type="InterPro" id="IPR023584">
    <property type="entry name" value="Ribosome_recyc_fac_dom"/>
</dbReference>
<feature type="compositionally biased region" description="Basic and acidic residues" evidence="3">
    <location>
        <begin position="66"/>
        <end position="76"/>
    </location>
</feature>
<gene>
    <name evidence="5" type="ORF">CYY_009302</name>
</gene>
<dbReference type="Gene3D" id="3.30.1360.40">
    <property type="match status" value="1"/>
</dbReference>
<comment type="similarity">
    <text evidence="1">Belongs to the RRF family.</text>
</comment>
<dbReference type="AlphaFoldDB" id="A0A8J4V0L2"/>
<dbReference type="SUPFAM" id="SSF55194">
    <property type="entry name" value="Ribosome recycling factor, RRF"/>
    <property type="match status" value="1"/>
</dbReference>
<dbReference type="GO" id="GO:0006412">
    <property type="term" value="P:translation"/>
    <property type="evidence" value="ECO:0007669"/>
    <property type="project" value="UniProtKB-KW"/>
</dbReference>
<dbReference type="OrthoDB" id="407355at2759"/>
<dbReference type="InterPro" id="IPR036191">
    <property type="entry name" value="RRF_sf"/>
</dbReference>
<dbReference type="GO" id="GO:0043023">
    <property type="term" value="F:ribosomal large subunit binding"/>
    <property type="evidence" value="ECO:0007669"/>
    <property type="project" value="TreeGrafter"/>
</dbReference>
<dbReference type="Pfam" id="PF01765">
    <property type="entry name" value="RRF"/>
    <property type="match status" value="1"/>
</dbReference>
<dbReference type="PANTHER" id="PTHR20982:SF3">
    <property type="entry name" value="MITOCHONDRIAL RIBOSOME RECYCLING FACTOR PSEUDO 1"/>
    <property type="match status" value="1"/>
</dbReference>
<dbReference type="InterPro" id="IPR002661">
    <property type="entry name" value="Ribosome_recyc_fac"/>
</dbReference>
<reference evidence="5" key="1">
    <citation type="submission" date="2020-01" db="EMBL/GenBank/DDBJ databases">
        <title>Development of genomics and gene disruption for Polysphondylium violaceum indicates a role for the polyketide synthase stlB in stalk morphogenesis.</title>
        <authorList>
            <person name="Narita B."/>
            <person name="Kawabe Y."/>
            <person name="Kin K."/>
            <person name="Saito T."/>
            <person name="Gibbs R."/>
            <person name="Kuspa A."/>
            <person name="Muzny D."/>
            <person name="Queller D."/>
            <person name="Richards S."/>
            <person name="Strassman J."/>
            <person name="Sucgang R."/>
            <person name="Worley K."/>
            <person name="Schaap P."/>
        </authorList>
    </citation>
    <scope>NUCLEOTIDE SEQUENCE</scope>
    <source>
        <strain evidence="5">QSvi11</strain>
    </source>
</reference>
<evidence type="ECO:0000313" key="5">
    <source>
        <dbReference type="EMBL" id="KAF2069377.1"/>
    </source>
</evidence>
<comment type="caution">
    <text evidence="5">The sequence shown here is derived from an EMBL/GenBank/DDBJ whole genome shotgun (WGS) entry which is preliminary data.</text>
</comment>
<organism evidence="5 6">
    <name type="scientific">Polysphondylium violaceum</name>
    <dbReference type="NCBI Taxonomy" id="133409"/>
    <lineage>
        <taxon>Eukaryota</taxon>
        <taxon>Amoebozoa</taxon>
        <taxon>Evosea</taxon>
        <taxon>Eumycetozoa</taxon>
        <taxon>Dictyostelia</taxon>
        <taxon>Dictyosteliales</taxon>
        <taxon>Dictyosteliaceae</taxon>
        <taxon>Polysphondylium</taxon>
    </lineage>
</organism>
<dbReference type="FunFam" id="3.30.1360.40:FF:000001">
    <property type="entry name" value="Ribosome-recycling factor"/>
    <property type="match status" value="1"/>
</dbReference>